<reference evidence="2" key="1">
    <citation type="submission" date="2021-03" db="EMBL/GenBank/DDBJ databases">
        <authorList>
            <person name="Kanchanasin P."/>
            <person name="Saeng-In P."/>
            <person name="Phongsopitanun W."/>
            <person name="Yuki M."/>
            <person name="Kudo T."/>
            <person name="Ohkuma M."/>
            <person name="Tanasupawat S."/>
        </authorList>
    </citation>
    <scope>NUCLEOTIDE SEQUENCE</scope>
    <source>
        <strain evidence="2">GKU 128</strain>
    </source>
</reference>
<dbReference type="CDD" id="cd00093">
    <property type="entry name" value="HTH_XRE"/>
    <property type="match status" value="1"/>
</dbReference>
<dbReference type="Pfam" id="PF19054">
    <property type="entry name" value="DUF5753"/>
    <property type="match status" value="1"/>
</dbReference>
<dbReference type="RefSeq" id="WP_208257579.1">
    <property type="nucleotide sequence ID" value="NZ_JAGEOJ010000008.1"/>
</dbReference>
<dbReference type="InterPro" id="IPR001387">
    <property type="entry name" value="Cro/C1-type_HTH"/>
</dbReference>
<accession>A0A939T7W6</accession>
<dbReference type="AlphaFoldDB" id="A0A939T7W6"/>
<protein>
    <submittedName>
        <fullName evidence="2">Helix-turn-helix domain-containing protein</fullName>
    </submittedName>
</protein>
<name>A0A939T7W6_9ACTN</name>
<dbReference type="Pfam" id="PF13560">
    <property type="entry name" value="HTH_31"/>
    <property type="match status" value="1"/>
</dbReference>
<dbReference type="SUPFAM" id="SSF47413">
    <property type="entry name" value="lambda repressor-like DNA-binding domains"/>
    <property type="match status" value="1"/>
</dbReference>
<gene>
    <name evidence="2" type="ORF">J4573_21575</name>
</gene>
<evidence type="ECO:0000313" key="3">
    <source>
        <dbReference type="Proteomes" id="UP000669179"/>
    </source>
</evidence>
<dbReference type="EMBL" id="JAGEOJ010000008">
    <property type="protein sequence ID" value="MBO2449707.1"/>
    <property type="molecule type" value="Genomic_DNA"/>
</dbReference>
<dbReference type="Gene3D" id="1.10.260.40">
    <property type="entry name" value="lambda repressor-like DNA-binding domains"/>
    <property type="match status" value="1"/>
</dbReference>
<dbReference type="InterPro" id="IPR010982">
    <property type="entry name" value="Lambda_DNA-bd_dom_sf"/>
</dbReference>
<organism evidence="2 3">
    <name type="scientific">Actinomadura barringtoniae</name>
    <dbReference type="NCBI Taxonomy" id="1427535"/>
    <lineage>
        <taxon>Bacteria</taxon>
        <taxon>Bacillati</taxon>
        <taxon>Actinomycetota</taxon>
        <taxon>Actinomycetes</taxon>
        <taxon>Streptosporangiales</taxon>
        <taxon>Thermomonosporaceae</taxon>
        <taxon>Actinomadura</taxon>
    </lineage>
</organism>
<sequence>MSEHGSTVRRRAIGKALRAVREEAGYSLAAASRHVERSASSLSIIENGGQLLRPRDLNFILDSYEVDPGLRATLLTLTKQEQQTGWWNEFRDITSLDDRDYVSLENSASRLSGIYTQSIPGLLQTEEYTRSIMRASLFENDPRRAERYVGFRMARQRVLRSPAPPQLHVIIDEAALRRVRSEPGVMSDQLQHLLDRSRDEHVTIQVLSFSSAAAVTHNGTFAIVEVGAPSTLSVVLVDRLTKRISIEDAEEIDRFHVAFRQTVPVALSPHDSRIMIEEVASQL</sequence>
<dbReference type="Proteomes" id="UP000669179">
    <property type="component" value="Unassembled WGS sequence"/>
</dbReference>
<dbReference type="InterPro" id="IPR043917">
    <property type="entry name" value="DUF5753"/>
</dbReference>
<evidence type="ECO:0000313" key="2">
    <source>
        <dbReference type="EMBL" id="MBO2449707.1"/>
    </source>
</evidence>
<comment type="caution">
    <text evidence="2">The sequence shown here is derived from an EMBL/GenBank/DDBJ whole genome shotgun (WGS) entry which is preliminary data.</text>
</comment>
<evidence type="ECO:0000259" key="1">
    <source>
        <dbReference type="Pfam" id="PF19054"/>
    </source>
</evidence>
<dbReference type="GO" id="GO:0003677">
    <property type="term" value="F:DNA binding"/>
    <property type="evidence" value="ECO:0007669"/>
    <property type="project" value="InterPro"/>
</dbReference>
<feature type="domain" description="DUF5753" evidence="1">
    <location>
        <begin position="99"/>
        <end position="278"/>
    </location>
</feature>
<proteinExistence type="predicted"/>
<keyword evidence="3" id="KW-1185">Reference proteome</keyword>